<dbReference type="Gene3D" id="3.30.200.20">
    <property type="entry name" value="Phosphorylase Kinase, domain 1"/>
    <property type="match status" value="1"/>
</dbReference>
<keyword evidence="2" id="KW-0723">Serine/threonine-protein kinase</keyword>
<keyword evidence="8" id="KW-1133">Transmembrane helix</keyword>
<keyword evidence="3" id="KW-0808">Transferase</keyword>
<feature type="transmembrane region" description="Helical" evidence="8">
    <location>
        <begin position="117"/>
        <end position="139"/>
    </location>
</feature>
<dbReference type="GO" id="GO:0004674">
    <property type="term" value="F:protein serine/threonine kinase activity"/>
    <property type="evidence" value="ECO:0000318"/>
    <property type="project" value="GO_Central"/>
</dbReference>
<evidence type="ECO:0000256" key="5">
    <source>
        <dbReference type="ARBA" id="ARBA00022741"/>
    </source>
</evidence>
<dbReference type="SMART" id="SM00220">
    <property type="entry name" value="S_TKc"/>
    <property type="match status" value="1"/>
</dbReference>
<keyword evidence="5" id="KW-0547">Nucleotide-binding</keyword>
<dbReference type="InterPro" id="IPR011009">
    <property type="entry name" value="Kinase-like_dom_sf"/>
</dbReference>
<dbReference type="SMART" id="SM00580">
    <property type="entry name" value="PUG"/>
    <property type="match status" value="1"/>
</dbReference>
<accession>A0A251S991</accession>
<dbReference type="FunFam" id="1.10.510.10:FF:000463">
    <property type="entry name" value="Serine/threonine-protein kinase/endoribonuclease IRE1a"/>
    <property type="match status" value="1"/>
</dbReference>
<dbReference type="CDD" id="cd10422">
    <property type="entry name" value="RNase_Ire1"/>
    <property type="match status" value="1"/>
</dbReference>
<dbReference type="GO" id="GO:0006397">
    <property type="term" value="P:mRNA processing"/>
    <property type="evidence" value="ECO:0007669"/>
    <property type="project" value="InterPro"/>
</dbReference>
<sequence length="552" mass="63572">MGSCETFLQVFGNLFIHTHYPIHYNMSHPMNVHVFLSLFFILFLFRSIGIVQIYNHIQTVLWMLFGSKDNVPKHEDAELFYRGTINDANFYHVHDDNHDAFTESEDNWTLLAYLQDAFQLVVVVVVALGLYIAFLNGSVTHRECSKKWKTIGKLRVSSTEIAKGSNGTVVFEGIYEGRKVAAKRLVKAHHDVAIQEIQNLIASDQHSNIVRWYGYEYDQDFVYLSLERCDCNIYDLILNKMYSESFQLHRPNGYPSSDLLKLLRDIVAGLVHLHDLGIIHRDLKPRNVLIVKGTSLCGKLADMGISRRLVEDMTSLGPHAQGSGSSGWQAPEQLCHGRQTRAVDLFSLGCVIFFCMTGGRHPFGDTPYERDGNVIDNNKVNMFLVKDVHEAIDLFSQLLNPDPKLRPKASEVLHHPLFWNSEMRMSFLKDTSDRVEPEGRKGGSVVLTALESGGRIVFGGKWNVKMEPTFISNIQRHRWYKYTSVRDLLRVIRNTLNHYREFPMEIQELLGSVPEGSDDYFRGKFPKLLMEVYNVMYHHCKQEAWFRKYLEN</sequence>
<evidence type="ECO:0000313" key="11">
    <source>
        <dbReference type="EMBL" id="OTF95419.1"/>
    </source>
</evidence>
<evidence type="ECO:0000259" key="10">
    <source>
        <dbReference type="PROSITE" id="PS51392"/>
    </source>
</evidence>
<dbReference type="GO" id="GO:0005524">
    <property type="term" value="F:ATP binding"/>
    <property type="evidence" value="ECO:0007669"/>
    <property type="project" value="UniProtKB-KW"/>
</dbReference>
<dbReference type="GO" id="GO:0005783">
    <property type="term" value="C:endoplasmic reticulum"/>
    <property type="evidence" value="ECO:0000318"/>
    <property type="project" value="GO_Central"/>
</dbReference>
<dbReference type="OMA" id="TEPSHEN"/>
<keyword evidence="4" id="KW-0732">Signal</keyword>
<dbReference type="InterPro" id="IPR045133">
    <property type="entry name" value="IRE1/2-like"/>
</dbReference>
<name>A0A251S991_HELAN</name>
<dbReference type="EC" id="2.7.11.1" evidence="1"/>
<reference evidence="12" key="1">
    <citation type="journal article" date="2017" name="Nature">
        <title>The sunflower genome provides insights into oil metabolism, flowering and Asterid evolution.</title>
        <authorList>
            <person name="Badouin H."/>
            <person name="Gouzy J."/>
            <person name="Grassa C.J."/>
            <person name="Murat F."/>
            <person name="Staton S.E."/>
            <person name="Cottret L."/>
            <person name="Lelandais-Briere C."/>
            <person name="Owens G.L."/>
            <person name="Carrere S."/>
            <person name="Mayjonade B."/>
            <person name="Legrand L."/>
            <person name="Gill N."/>
            <person name="Kane N.C."/>
            <person name="Bowers J.E."/>
            <person name="Hubner S."/>
            <person name="Bellec A."/>
            <person name="Berard A."/>
            <person name="Berges H."/>
            <person name="Blanchet N."/>
            <person name="Boniface M.C."/>
            <person name="Brunel D."/>
            <person name="Catrice O."/>
            <person name="Chaidir N."/>
            <person name="Claudel C."/>
            <person name="Donnadieu C."/>
            <person name="Faraut T."/>
            <person name="Fievet G."/>
            <person name="Helmstetter N."/>
            <person name="King M."/>
            <person name="Knapp S.J."/>
            <person name="Lai Z."/>
            <person name="Le Paslier M.C."/>
            <person name="Lippi Y."/>
            <person name="Lorenzon L."/>
            <person name="Mandel J.R."/>
            <person name="Marage G."/>
            <person name="Marchand G."/>
            <person name="Marquand E."/>
            <person name="Bret-Mestries E."/>
            <person name="Morien E."/>
            <person name="Nambeesan S."/>
            <person name="Nguyen T."/>
            <person name="Pegot-Espagnet P."/>
            <person name="Pouilly N."/>
            <person name="Raftis F."/>
            <person name="Sallet E."/>
            <person name="Schiex T."/>
            <person name="Thomas J."/>
            <person name="Vandecasteele C."/>
            <person name="Vares D."/>
            <person name="Vear F."/>
            <person name="Vautrin S."/>
            <person name="Crespi M."/>
            <person name="Mangin B."/>
            <person name="Burke J.M."/>
            <person name="Salse J."/>
            <person name="Munos S."/>
            <person name="Vincourt P."/>
            <person name="Rieseberg L.H."/>
            <person name="Langlade N.B."/>
        </authorList>
    </citation>
    <scope>NUCLEOTIDE SEQUENCE [LARGE SCALE GENOMIC DNA]</scope>
    <source>
        <strain evidence="12">cv. SF193</strain>
    </source>
</reference>
<dbReference type="GO" id="GO:0070059">
    <property type="term" value="P:intrinsic apoptotic signaling pathway in response to endoplasmic reticulum stress"/>
    <property type="evidence" value="ECO:0000318"/>
    <property type="project" value="GO_Central"/>
</dbReference>
<dbReference type="Gene3D" id="1.20.1440.180">
    <property type="entry name" value="KEN domain"/>
    <property type="match status" value="1"/>
</dbReference>
<evidence type="ECO:0000313" key="12">
    <source>
        <dbReference type="Proteomes" id="UP000215914"/>
    </source>
</evidence>
<feature type="domain" description="KEN" evidence="10">
    <location>
        <begin position="421"/>
        <end position="552"/>
    </location>
</feature>
<dbReference type="GO" id="GO:0036498">
    <property type="term" value="P:IRE1-mediated unfolded protein response"/>
    <property type="evidence" value="ECO:0000318"/>
    <property type="project" value="GO_Central"/>
</dbReference>
<dbReference type="STRING" id="4232.A0A251S991"/>
<proteinExistence type="predicted"/>
<evidence type="ECO:0000259" key="9">
    <source>
        <dbReference type="PROSITE" id="PS50011"/>
    </source>
</evidence>
<keyword evidence="8" id="KW-0812">Transmembrane</keyword>
<feature type="domain" description="Protein kinase" evidence="9">
    <location>
        <begin position="155"/>
        <end position="418"/>
    </location>
</feature>
<dbReference type="InterPro" id="IPR010513">
    <property type="entry name" value="KEN_dom"/>
</dbReference>
<evidence type="ECO:0000256" key="4">
    <source>
        <dbReference type="ARBA" id="ARBA00022729"/>
    </source>
</evidence>
<dbReference type="Proteomes" id="UP000215914">
    <property type="component" value="Chromosome 15"/>
</dbReference>
<dbReference type="FunFam" id="3.30.200.20:FF:000077">
    <property type="entry name" value="Putative Serine/threonine-protein kinase/endoribonuclease IRE1"/>
    <property type="match status" value="1"/>
</dbReference>
<dbReference type="GO" id="GO:0051082">
    <property type="term" value="F:unfolded protein binding"/>
    <property type="evidence" value="ECO:0000318"/>
    <property type="project" value="GO_Central"/>
</dbReference>
<keyword evidence="6 11" id="KW-0418">Kinase</keyword>
<protein>
    <recommendedName>
        <fullName evidence="1">non-specific serine/threonine protein kinase</fullName>
        <ecNumber evidence="1">2.7.11.1</ecNumber>
    </recommendedName>
</protein>
<evidence type="ECO:0000256" key="7">
    <source>
        <dbReference type="ARBA" id="ARBA00022840"/>
    </source>
</evidence>
<keyword evidence="12" id="KW-1185">Reference proteome</keyword>
<evidence type="ECO:0000256" key="1">
    <source>
        <dbReference type="ARBA" id="ARBA00012513"/>
    </source>
</evidence>
<dbReference type="InterPro" id="IPR038357">
    <property type="entry name" value="KEN_sf"/>
</dbReference>
<dbReference type="AlphaFoldDB" id="A0A251S991"/>
<evidence type="ECO:0000256" key="6">
    <source>
        <dbReference type="ARBA" id="ARBA00022777"/>
    </source>
</evidence>
<evidence type="ECO:0000256" key="2">
    <source>
        <dbReference type="ARBA" id="ARBA00022527"/>
    </source>
</evidence>
<gene>
    <name evidence="11" type="ORF">HannXRQ_Chr15g0482881</name>
</gene>
<dbReference type="Pfam" id="PF06479">
    <property type="entry name" value="Ribonuc_2-5A"/>
    <property type="match status" value="1"/>
</dbReference>
<keyword evidence="7" id="KW-0067">ATP-binding</keyword>
<dbReference type="PROSITE" id="PS00108">
    <property type="entry name" value="PROTEIN_KINASE_ST"/>
    <property type="match status" value="1"/>
</dbReference>
<feature type="transmembrane region" description="Helical" evidence="8">
    <location>
        <begin position="34"/>
        <end position="54"/>
    </location>
</feature>
<dbReference type="Pfam" id="PF00069">
    <property type="entry name" value="Pkinase"/>
    <property type="match status" value="1"/>
</dbReference>
<dbReference type="InterPro" id="IPR000719">
    <property type="entry name" value="Prot_kinase_dom"/>
</dbReference>
<dbReference type="InParanoid" id="A0A251S991"/>
<dbReference type="EMBL" id="CM007904">
    <property type="protein sequence ID" value="OTF95419.1"/>
    <property type="molecule type" value="Genomic_DNA"/>
</dbReference>
<evidence type="ECO:0000256" key="3">
    <source>
        <dbReference type="ARBA" id="ARBA00022679"/>
    </source>
</evidence>
<organism evidence="11 12">
    <name type="scientific">Helianthus annuus</name>
    <name type="common">Common sunflower</name>
    <dbReference type="NCBI Taxonomy" id="4232"/>
    <lineage>
        <taxon>Eukaryota</taxon>
        <taxon>Viridiplantae</taxon>
        <taxon>Streptophyta</taxon>
        <taxon>Embryophyta</taxon>
        <taxon>Tracheophyta</taxon>
        <taxon>Spermatophyta</taxon>
        <taxon>Magnoliopsida</taxon>
        <taxon>eudicotyledons</taxon>
        <taxon>Gunneridae</taxon>
        <taxon>Pentapetalae</taxon>
        <taxon>asterids</taxon>
        <taxon>campanulids</taxon>
        <taxon>Asterales</taxon>
        <taxon>Asteraceae</taxon>
        <taxon>Asteroideae</taxon>
        <taxon>Heliantheae alliance</taxon>
        <taxon>Heliantheae</taxon>
        <taxon>Helianthus</taxon>
    </lineage>
</organism>
<dbReference type="GO" id="GO:0004521">
    <property type="term" value="F:RNA endonuclease activity"/>
    <property type="evidence" value="ECO:0000318"/>
    <property type="project" value="GO_Central"/>
</dbReference>
<dbReference type="InterPro" id="IPR008271">
    <property type="entry name" value="Ser/Thr_kinase_AS"/>
</dbReference>
<dbReference type="PANTHER" id="PTHR13954">
    <property type="entry name" value="IRE1-RELATED"/>
    <property type="match status" value="1"/>
</dbReference>
<dbReference type="SUPFAM" id="SSF56112">
    <property type="entry name" value="Protein kinase-like (PK-like)"/>
    <property type="match status" value="1"/>
</dbReference>
<evidence type="ECO:0000256" key="8">
    <source>
        <dbReference type="SAM" id="Phobius"/>
    </source>
</evidence>
<keyword evidence="8" id="KW-0472">Membrane</keyword>
<dbReference type="PROSITE" id="PS51392">
    <property type="entry name" value="KEN"/>
    <property type="match status" value="1"/>
</dbReference>
<dbReference type="PANTHER" id="PTHR13954:SF6">
    <property type="entry name" value="NON-SPECIFIC SERINE_THREONINE PROTEIN KINASE"/>
    <property type="match status" value="1"/>
</dbReference>
<dbReference type="PROSITE" id="PS50011">
    <property type="entry name" value="PROTEIN_KINASE_DOM"/>
    <property type="match status" value="1"/>
</dbReference>
<dbReference type="Gene3D" id="1.10.510.10">
    <property type="entry name" value="Transferase(Phosphotransferase) domain 1"/>
    <property type="match status" value="1"/>
</dbReference>